<dbReference type="Pfam" id="PF01590">
    <property type="entry name" value="GAF"/>
    <property type="match status" value="1"/>
</dbReference>
<protein>
    <recommendedName>
        <fullName evidence="2">histidine kinase</fullName>
        <ecNumber evidence="2">2.7.13.3</ecNumber>
    </recommendedName>
</protein>
<proteinExistence type="predicted"/>
<dbReference type="STRING" id="321339.SAMN05444340_11580"/>
<dbReference type="InterPro" id="IPR011102">
    <property type="entry name" value="Sig_transdc_His_kinase_HWE"/>
</dbReference>
<dbReference type="EMBL" id="FNPF01000015">
    <property type="protein sequence ID" value="SDY70951.1"/>
    <property type="molecule type" value="Genomic_DNA"/>
</dbReference>
<sequence>MSSDLKAQRKALADFGLFAFRCRDLDTLLTRAAELISDAFQVDLVKVLEHRPERGDFLLRAGVNWEPGVVGHVTLADHEKSPAGFALLTNEPVVSRDIGAEDRFEISDVLVRHGVKSMINVIIVGEEKPFGVLEVDAREHCDFDDDEISFLQNYSNLLASAVERIRSHKELERHAREQSVIARELEHRVKNILGLVQALTSQTSLEGRTAQQFRDSLIGRFQALAKAESLVFQDQGETADPRQTAFDILGPYRGDRAEAITISGPSVRLSARKGRMLGLALHELATNSAKYGALSVAEGRVQVEFHVDGGEQLSRLEVRWQEFDGPSVTPPKRMGFGTRLLEKVASAEMEGAAELEYRSEGLIYRLSISLE</sequence>
<evidence type="ECO:0000256" key="5">
    <source>
        <dbReference type="ARBA" id="ARBA00022741"/>
    </source>
</evidence>
<organism evidence="10 11">
    <name type="scientific">Citreimonas salinaria</name>
    <dbReference type="NCBI Taxonomy" id="321339"/>
    <lineage>
        <taxon>Bacteria</taxon>
        <taxon>Pseudomonadati</taxon>
        <taxon>Pseudomonadota</taxon>
        <taxon>Alphaproteobacteria</taxon>
        <taxon>Rhodobacterales</taxon>
        <taxon>Roseobacteraceae</taxon>
        <taxon>Citreimonas</taxon>
    </lineage>
</organism>
<name>A0A1H3M2M6_9RHOB</name>
<gene>
    <name evidence="10" type="ORF">SAMN05444340_11580</name>
</gene>
<reference evidence="10 11" key="1">
    <citation type="submission" date="2016-10" db="EMBL/GenBank/DDBJ databases">
        <authorList>
            <person name="de Groot N.N."/>
        </authorList>
    </citation>
    <scope>NUCLEOTIDE SEQUENCE [LARGE SCALE GENOMIC DNA]</scope>
    <source>
        <strain evidence="10 11">DSM 26880</strain>
    </source>
</reference>
<accession>A0A1H3M2M6</accession>
<dbReference type="EC" id="2.7.13.3" evidence="2"/>
<dbReference type="InterPro" id="IPR003018">
    <property type="entry name" value="GAF"/>
</dbReference>
<keyword evidence="3" id="KW-0597">Phosphoprotein</keyword>
<evidence type="ECO:0000313" key="10">
    <source>
        <dbReference type="EMBL" id="SDY70951.1"/>
    </source>
</evidence>
<evidence type="ECO:0000259" key="8">
    <source>
        <dbReference type="SMART" id="SM00065"/>
    </source>
</evidence>
<keyword evidence="6 10" id="KW-0418">Kinase</keyword>
<dbReference type="GO" id="GO:0004673">
    <property type="term" value="F:protein histidine kinase activity"/>
    <property type="evidence" value="ECO:0007669"/>
    <property type="project" value="UniProtKB-EC"/>
</dbReference>
<evidence type="ECO:0000256" key="6">
    <source>
        <dbReference type="ARBA" id="ARBA00022777"/>
    </source>
</evidence>
<dbReference type="PANTHER" id="PTHR41523:SF7">
    <property type="entry name" value="HISTIDINE KINASE"/>
    <property type="match status" value="1"/>
</dbReference>
<dbReference type="InterPro" id="IPR036890">
    <property type="entry name" value="HATPase_C_sf"/>
</dbReference>
<keyword evidence="11" id="KW-1185">Reference proteome</keyword>
<evidence type="ECO:0000259" key="9">
    <source>
        <dbReference type="SMART" id="SM00911"/>
    </source>
</evidence>
<dbReference type="Proteomes" id="UP000199286">
    <property type="component" value="Unassembled WGS sequence"/>
</dbReference>
<keyword evidence="7" id="KW-0067">ATP-binding</keyword>
<evidence type="ECO:0000256" key="1">
    <source>
        <dbReference type="ARBA" id="ARBA00000085"/>
    </source>
</evidence>
<dbReference type="SMART" id="SM00065">
    <property type="entry name" value="GAF"/>
    <property type="match status" value="1"/>
</dbReference>
<evidence type="ECO:0000256" key="7">
    <source>
        <dbReference type="ARBA" id="ARBA00022840"/>
    </source>
</evidence>
<evidence type="ECO:0000256" key="4">
    <source>
        <dbReference type="ARBA" id="ARBA00022679"/>
    </source>
</evidence>
<dbReference type="Gene3D" id="3.30.565.10">
    <property type="entry name" value="Histidine kinase-like ATPase, C-terminal domain"/>
    <property type="match status" value="1"/>
</dbReference>
<dbReference type="Pfam" id="PF07536">
    <property type="entry name" value="HWE_HK"/>
    <property type="match status" value="1"/>
</dbReference>
<feature type="domain" description="Signal transduction histidine kinase HWE region" evidence="9">
    <location>
        <begin position="184"/>
        <end position="266"/>
    </location>
</feature>
<keyword evidence="5" id="KW-0547">Nucleotide-binding</keyword>
<dbReference type="SMART" id="SM00911">
    <property type="entry name" value="HWE_HK"/>
    <property type="match status" value="1"/>
</dbReference>
<feature type="domain" description="GAF" evidence="8">
    <location>
        <begin position="24"/>
        <end position="172"/>
    </location>
</feature>
<dbReference type="InterPro" id="IPR029016">
    <property type="entry name" value="GAF-like_dom_sf"/>
</dbReference>
<dbReference type="PANTHER" id="PTHR41523">
    <property type="entry name" value="TWO-COMPONENT SYSTEM SENSOR PROTEIN"/>
    <property type="match status" value="1"/>
</dbReference>
<dbReference type="AlphaFoldDB" id="A0A1H3M2M6"/>
<keyword evidence="4" id="KW-0808">Transferase</keyword>
<dbReference type="SUPFAM" id="SSF55781">
    <property type="entry name" value="GAF domain-like"/>
    <property type="match status" value="1"/>
</dbReference>
<comment type="catalytic activity">
    <reaction evidence="1">
        <text>ATP + protein L-histidine = ADP + protein N-phospho-L-histidine.</text>
        <dbReference type="EC" id="2.7.13.3"/>
    </reaction>
</comment>
<evidence type="ECO:0000313" key="11">
    <source>
        <dbReference type="Proteomes" id="UP000199286"/>
    </source>
</evidence>
<evidence type="ECO:0000256" key="3">
    <source>
        <dbReference type="ARBA" id="ARBA00022553"/>
    </source>
</evidence>
<dbReference type="Gene3D" id="3.30.450.40">
    <property type="match status" value="1"/>
</dbReference>
<dbReference type="GO" id="GO:0005524">
    <property type="term" value="F:ATP binding"/>
    <property type="evidence" value="ECO:0007669"/>
    <property type="project" value="UniProtKB-KW"/>
</dbReference>
<evidence type="ECO:0000256" key="2">
    <source>
        <dbReference type="ARBA" id="ARBA00012438"/>
    </source>
</evidence>